<reference evidence="3" key="1">
    <citation type="journal article" date="2020" name="Genome Biol.">
        <title>Gamete binning: chromosome-level and haplotype-resolved genome assembly enabled by high-throughput single-cell sequencing of gamete genomes.</title>
        <authorList>
            <person name="Campoy J.A."/>
            <person name="Sun H."/>
            <person name="Goel M."/>
            <person name="Jiao W.-B."/>
            <person name="Folz-Donahue K."/>
            <person name="Wang N."/>
            <person name="Rubio M."/>
            <person name="Liu C."/>
            <person name="Kukat C."/>
            <person name="Ruiz D."/>
            <person name="Huettel B."/>
            <person name="Schneeberger K."/>
        </authorList>
    </citation>
    <scope>NUCLEOTIDE SEQUENCE [LARGE SCALE GENOMIC DNA]</scope>
    <source>
        <strain evidence="3">cv. Rojo Pasion</strain>
    </source>
</reference>
<organism evidence="2 3">
    <name type="scientific">Prunus armeniaca</name>
    <name type="common">Apricot</name>
    <name type="synonym">Armeniaca vulgaris</name>
    <dbReference type="NCBI Taxonomy" id="36596"/>
    <lineage>
        <taxon>Eukaryota</taxon>
        <taxon>Viridiplantae</taxon>
        <taxon>Streptophyta</taxon>
        <taxon>Embryophyta</taxon>
        <taxon>Tracheophyta</taxon>
        <taxon>Spermatophyta</taxon>
        <taxon>Magnoliopsida</taxon>
        <taxon>eudicotyledons</taxon>
        <taxon>Gunneridae</taxon>
        <taxon>Pentapetalae</taxon>
        <taxon>rosids</taxon>
        <taxon>fabids</taxon>
        <taxon>Rosales</taxon>
        <taxon>Rosaceae</taxon>
        <taxon>Amygdaloideae</taxon>
        <taxon>Amygdaleae</taxon>
        <taxon>Prunus</taxon>
    </lineage>
</organism>
<proteinExistence type="predicted"/>
<dbReference type="Proteomes" id="UP000507245">
    <property type="component" value="Unassembled WGS sequence"/>
</dbReference>
<dbReference type="InterPro" id="IPR057425">
    <property type="entry name" value="DUF2921_N"/>
</dbReference>
<dbReference type="EMBL" id="CAEKKB010000004">
    <property type="protein sequence ID" value="CAB4307911.1"/>
    <property type="molecule type" value="Genomic_DNA"/>
</dbReference>
<name>A0A6J5X4X4_PRUAR</name>
<keyword evidence="3" id="KW-1185">Reference proteome</keyword>
<accession>A0A6J5X4X4</accession>
<gene>
    <name evidence="2" type="ORF">ORAREDHAP_LOCUS26906</name>
</gene>
<dbReference type="AlphaFoldDB" id="A0A6J5X4X4"/>
<dbReference type="PANTHER" id="PTHR33389">
    <property type="entry name" value="FAMILY PROTEIN, PUTATIVE (DUF2921)-RELATED"/>
    <property type="match status" value="1"/>
</dbReference>
<dbReference type="PANTHER" id="PTHR33389:SF18">
    <property type="entry name" value="OS01G0677900 PROTEIN"/>
    <property type="match status" value="1"/>
</dbReference>
<dbReference type="Pfam" id="PF25333">
    <property type="entry name" value="DUF2921_N"/>
    <property type="match status" value="1"/>
</dbReference>
<dbReference type="OrthoDB" id="607498at2759"/>
<protein>
    <recommendedName>
        <fullName evidence="1">DUF2921 domain-containing protein</fullName>
    </recommendedName>
</protein>
<evidence type="ECO:0000259" key="1">
    <source>
        <dbReference type="Pfam" id="PF25333"/>
    </source>
</evidence>
<sequence>MAISIHCKSCSAITTINILPCLLLIFLTVLTTFSWNSVSVSAAAVDQVSYADHCASIVPESTVKPYNIRRGYFGYPLTGYYNGGGSGILSPKSSDHVQNSFEFTPLSVSETDVQGLFKLGAHIRFLRARTYYFVGNSTISHRGSASNPYRRRRSLLFWLDEFWSASSGNVCMVGSLGSYYSKGHNPVQTPNVVLKLNNLMNSSSFTTSISGTLESLSKDDPNNFEPASILMFPSRNYQYTLVSNKSDNSCSGSNNYGTDDPESSMKIERFF</sequence>
<evidence type="ECO:0000313" key="3">
    <source>
        <dbReference type="Proteomes" id="UP000507245"/>
    </source>
</evidence>
<feature type="domain" description="DUF2921" evidence="1">
    <location>
        <begin position="50"/>
        <end position="227"/>
    </location>
</feature>
<evidence type="ECO:0000313" key="2">
    <source>
        <dbReference type="EMBL" id="CAB4307911.1"/>
    </source>
</evidence>